<evidence type="ECO:0000313" key="1">
    <source>
        <dbReference type="EMBL" id="UXH39697.1"/>
    </source>
</evidence>
<sequence length="1560" mass="171726">MTTPSTTLFDFKDAVARQFVGRPTLRQVVSTQVLNLLLEKLPWLAYVTPALTDAEPLMLDSPVLGTRHYTTEPLVDRVLQAMVADQPMNLEALDGRHHNLALAATHRFAGADSEFDTRRLSGVTDAFNQLLVDLPEHFCHAQVAYWQGQGNANNNRDKWLQWLLKMALLSNLPRQGLDTKAQACVRALIEGGIGQPAVFAVQANLIWDEQAVSLVQPGLLLVDEWDEEQVVLWYRPSSQVTAFASLDAFGLALRDTLALDYGFERLSWDRHGLEGNVFAQLTALLLTLMCEQITQLRLHGLDVAQMQVLFAQLSDPAQWLVAGYFDDDGLQAKLPLGLLGASASDSFAAQQALLGMALAQAQSEGGSALDGVQDLHTFARERLREQLLADYPVEANYFPDDLLLSLASAQGIAGGAASGAGGGEPLVHRGEVTLTAFAIGNLSSLSTAVITGIRHRTGQLIMPWLSVDYLKGLVQRVDIGGQYPHYVATALGDLASRPQRTHYFAREWRQGLLFSALAAKLDGKVTEFGLQGVVDFCNGRQGQPSPSSVLMPLAFKRRPEASQSDGVQGMYLLICAQPSRVLLYRPLYAKDTLLEYPSLDAMLVAIRASPELQQSMVAWMDPAARPIYDHGGIGEPHISSIGIDPYNLPEKPAPAQLATLLWATGVDEKLYAANQELRIALADLQSTSTAESRWALLSRGAWLLFDVVSLALRGPVASVSWLVQSLSALDAELEALTQGDDFARQAVTVDLIITAGMTLLHAHLPSAAASDPQPLPKAAAFTPLPAQDGRYQGLYVVPSQGKVTTPGPLPWPVPPLEGTAQIDFSWRGNQGFNDLPTQRRQALMAMRANIALDGVQPQATGIYQVAGQDYISMLGEVFAVTATRDGIRVVDPAGGHGPYLLYQGGAWRVDTRLRLRGGMPKASLQTQFSRMLAQVNRLSHESNQAANLFQTALDEVQALQRKRAQLAALEATEQTRRQDAEAAGEGGFDRAASDHLISRYQARLSELDAQVKAKRHEVVATLEAVIALDRKQIAQLKVMLEPKYGRYRPHEMGDVLERQLKLLLQSTIRNADFALGELYLLADYSYISQRRRQFSGKYLHEMAEQYQQFRAELIPHIELNERILALHGELDVLLRDAPDTLDISVSTTPRSVAQLIKSRRFTTIDLRFQHALNLAEAALRLESKAMPRRLLRFQNGLMNPALNRASSAHGDSLMANLSASDRISILQEAWDEYTAAIVHSLHIEPQAGVLLDPLMLRRYRAQMILLKEDAGRRLVDAMAEQDGKPTASGRVPYPVTQQPQQVIRNRDGQLLIATQVEDQGQVVLQVRQSISDKILQVFERQGDAWVERVAKPAPARAQPGPAVDVDAQVKALLLDHQEVLVAAQAYVLEDVSGGLLDRLLSDQVNVLETALASFAELGAQSAATAPLSQALIALRAYRVEQLTTLFSKTPYPTAKALRFLHEQHLIKVEYVRREVSANTSPFDEFKIMRLNAPGASKGRPLWAAHFHLPSQTANLADFTYAHLKRWSQRQMGRQFESVSGQRVHRGRLEQADVQGIIALN</sequence>
<dbReference type="RefSeq" id="WP_261744311.1">
    <property type="nucleotide sequence ID" value="NZ_CP104557.1"/>
</dbReference>
<name>A0ABY6AKZ3_9PSED</name>
<protein>
    <submittedName>
        <fullName evidence="1">Uncharacterized protein</fullName>
    </submittedName>
</protein>
<organism evidence="1 2">
    <name type="scientific">Pseudomonas promysalinigenes</name>
    <dbReference type="NCBI Taxonomy" id="485898"/>
    <lineage>
        <taxon>Bacteria</taxon>
        <taxon>Pseudomonadati</taxon>
        <taxon>Pseudomonadota</taxon>
        <taxon>Gammaproteobacteria</taxon>
        <taxon>Pseudomonadales</taxon>
        <taxon>Pseudomonadaceae</taxon>
        <taxon>Pseudomonas</taxon>
    </lineage>
</organism>
<evidence type="ECO:0000313" key="2">
    <source>
        <dbReference type="Proteomes" id="UP001064504"/>
    </source>
</evidence>
<dbReference type="EMBL" id="CP104557">
    <property type="protein sequence ID" value="UXH39697.1"/>
    <property type="molecule type" value="Genomic_DNA"/>
</dbReference>
<gene>
    <name evidence="1" type="ORF">N5C08_22565</name>
</gene>
<reference evidence="1" key="1">
    <citation type="submission" date="2022-09" db="EMBL/GenBank/DDBJ databases">
        <title>Complete genome sequence of Pseudomonas promysalinigenes strain RL-WG26, a newly isolated PGPR with the potential for plant salinity stress alleviation.</title>
        <authorList>
            <person name="Ren L."/>
            <person name="Wang G."/>
            <person name="Hu H."/>
        </authorList>
    </citation>
    <scope>NUCLEOTIDE SEQUENCE</scope>
    <source>
        <strain evidence="1">RL-WG26</strain>
    </source>
</reference>
<accession>A0ABY6AKZ3</accession>
<dbReference type="Proteomes" id="UP001064504">
    <property type="component" value="Chromosome"/>
</dbReference>
<keyword evidence="2" id="KW-1185">Reference proteome</keyword>
<proteinExistence type="predicted"/>